<evidence type="ECO:0000313" key="3">
    <source>
        <dbReference type="EMBL" id="MEN3746784.1"/>
    </source>
</evidence>
<accession>A0ABV0B5B5</accession>
<organism evidence="3 4">
    <name type="scientific">Sphingomonas rustica</name>
    <dbReference type="NCBI Taxonomy" id="3103142"/>
    <lineage>
        <taxon>Bacteria</taxon>
        <taxon>Pseudomonadati</taxon>
        <taxon>Pseudomonadota</taxon>
        <taxon>Alphaproteobacteria</taxon>
        <taxon>Sphingomonadales</taxon>
        <taxon>Sphingomonadaceae</taxon>
        <taxon>Sphingomonas</taxon>
    </lineage>
</organism>
<feature type="transmembrane region" description="Helical" evidence="2">
    <location>
        <begin position="21"/>
        <end position="43"/>
    </location>
</feature>
<evidence type="ECO:0000313" key="4">
    <source>
        <dbReference type="Proteomes" id="UP001427805"/>
    </source>
</evidence>
<name>A0ABV0B5B5_9SPHN</name>
<dbReference type="RefSeq" id="WP_346245783.1">
    <property type="nucleotide sequence ID" value="NZ_JBDIZK010000003.1"/>
</dbReference>
<keyword evidence="2" id="KW-1133">Transmembrane helix</keyword>
<dbReference type="EMBL" id="JBDIZK010000003">
    <property type="protein sequence ID" value="MEN3746784.1"/>
    <property type="molecule type" value="Genomic_DNA"/>
</dbReference>
<reference evidence="3 4" key="1">
    <citation type="submission" date="2024-05" db="EMBL/GenBank/DDBJ databases">
        <title>Sphingomonas sp. HF-S3 16S ribosomal RNA gene Genome sequencing and assembly.</title>
        <authorList>
            <person name="Lee H."/>
        </authorList>
    </citation>
    <scope>NUCLEOTIDE SEQUENCE [LARGE SCALE GENOMIC DNA]</scope>
    <source>
        <strain evidence="3 4">HF-S3</strain>
    </source>
</reference>
<gene>
    <name evidence="3" type="ORF">TPR58_06370</name>
</gene>
<keyword evidence="4" id="KW-1185">Reference proteome</keyword>
<keyword evidence="2" id="KW-0472">Membrane</keyword>
<feature type="compositionally biased region" description="Pro residues" evidence="1">
    <location>
        <begin position="96"/>
        <end position="112"/>
    </location>
</feature>
<feature type="region of interest" description="Disordered" evidence="1">
    <location>
        <begin position="53"/>
        <end position="160"/>
    </location>
</feature>
<protein>
    <recommendedName>
        <fullName evidence="5">Energy transducer TonB</fullName>
    </recommendedName>
</protein>
<proteinExistence type="predicted"/>
<comment type="caution">
    <text evidence="3">The sequence shown here is derived from an EMBL/GenBank/DDBJ whole genome shotgun (WGS) entry which is preliminary data.</text>
</comment>
<evidence type="ECO:0000256" key="2">
    <source>
        <dbReference type="SAM" id="Phobius"/>
    </source>
</evidence>
<feature type="compositionally biased region" description="Low complexity" evidence="1">
    <location>
        <begin position="135"/>
        <end position="153"/>
    </location>
</feature>
<sequence>MSSGEQLTVRERMRAKLGQRGAALVLAIAIELLLILIFLFALMPRPEPKAGAPDTLAFDVSSGESDSEAEASETKQAEQKPQAKSAEKPVEERPVPPDVAPPPEVPPTPPVPKADVLWLPKRDYTATDVGRGQPSRSADAGAASGAGASAGSGRMPGDSPIVGQAPNGEPLYAAEWYREPTQAELAPYIPPKVGAGWGIIACRMVANYRVEDCVELADSPRGSRYAGAVRQASWQFRVRPPRVGGKPMLGTMVRIRIDYRQAEAPTDGPGGGD</sequence>
<keyword evidence="2" id="KW-0812">Transmembrane</keyword>
<evidence type="ECO:0008006" key="5">
    <source>
        <dbReference type="Google" id="ProtNLM"/>
    </source>
</evidence>
<dbReference type="Proteomes" id="UP001427805">
    <property type="component" value="Unassembled WGS sequence"/>
</dbReference>
<evidence type="ECO:0000256" key="1">
    <source>
        <dbReference type="SAM" id="MobiDB-lite"/>
    </source>
</evidence>
<feature type="compositionally biased region" description="Basic and acidic residues" evidence="1">
    <location>
        <begin position="85"/>
        <end position="95"/>
    </location>
</feature>